<keyword evidence="2" id="KW-0732">Signal</keyword>
<dbReference type="EMBL" id="AWWI01000100">
    <property type="protein sequence ID" value="PIL19390.1"/>
    <property type="molecule type" value="Genomic_DNA"/>
</dbReference>
<feature type="chain" id="PRO_5013614214" description="VPLPA-CTERM protein sorting domain-containing protein" evidence="2">
    <location>
        <begin position="26"/>
        <end position="207"/>
    </location>
</feature>
<dbReference type="InterPro" id="IPR022472">
    <property type="entry name" value="VPLPA-CTERM"/>
</dbReference>
<evidence type="ECO:0008006" key="5">
    <source>
        <dbReference type="Google" id="ProtNLM"/>
    </source>
</evidence>
<evidence type="ECO:0000313" key="4">
    <source>
        <dbReference type="Proteomes" id="UP000231259"/>
    </source>
</evidence>
<evidence type="ECO:0000313" key="3">
    <source>
        <dbReference type="EMBL" id="PIL19390.1"/>
    </source>
</evidence>
<feature type="transmembrane region" description="Helical" evidence="1">
    <location>
        <begin position="182"/>
        <end position="201"/>
    </location>
</feature>
<sequence>MFSMTALRATLALLAVSAFSLSAAASTVQETSVSGGDYSGEWQKPTVIGFGSDSIVGTWSQGNDYDILALTGLTKGAQDITLTFSPITGTTYSDSFSAGGNVFWKTSPLQYSGWEGTPLGSIGIQKEKFYTPQTLTLSLDSSFGGELYLQLYGTYGSLQYNISAPGNASLASKPTIASAVPLPAGIFLMFGGLAVLGGVAATRRRKA</sequence>
<reference evidence="3 4" key="1">
    <citation type="submission" date="2013-09" db="EMBL/GenBank/DDBJ databases">
        <title>Genome sequencing of Phaeobacter antarcticus sp. nov. SM1211.</title>
        <authorList>
            <person name="Zhang X.-Y."/>
            <person name="Liu C."/>
            <person name="Chen X.-L."/>
            <person name="Xie B.-B."/>
            <person name="Qin Q.-L."/>
            <person name="Rong J.-C."/>
            <person name="Zhang Y.-Z."/>
        </authorList>
    </citation>
    <scope>NUCLEOTIDE SEQUENCE [LARGE SCALE GENOMIC DNA]</scope>
    <source>
        <strain evidence="3 4">SM1211</strain>
    </source>
</reference>
<keyword evidence="4" id="KW-1185">Reference proteome</keyword>
<gene>
    <name evidence="3" type="ORF">P775_14710</name>
</gene>
<protein>
    <recommendedName>
        <fullName evidence="5">VPLPA-CTERM protein sorting domain-containing protein</fullName>
    </recommendedName>
</protein>
<keyword evidence="1" id="KW-0812">Transmembrane</keyword>
<keyword evidence="1" id="KW-1133">Transmembrane helix</keyword>
<comment type="caution">
    <text evidence="3">The sequence shown here is derived from an EMBL/GenBank/DDBJ whole genome shotgun (WGS) entry which is preliminary data.</text>
</comment>
<evidence type="ECO:0000256" key="1">
    <source>
        <dbReference type="SAM" id="Phobius"/>
    </source>
</evidence>
<evidence type="ECO:0000256" key="2">
    <source>
        <dbReference type="SAM" id="SignalP"/>
    </source>
</evidence>
<organism evidence="3 4">
    <name type="scientific">Puniceibacterium antarcticum</name>
    <dbReference type="NCBI Taxonomy" id="1206336"/>
    <lineage>
        <taxon>Bacteria</taxon>
        <taxon>Pseudomonadati</taxon>
        <taxon>Pseudomonadota</taxon>
        <taxon>Alphaproteobacteria</taxon>
        <taxon>Rhodobacterales</taxon>
        <taxon>Paracoccaceae</taxon>
        <taxon>Puniceibacterium</taxon>
    </lineage>
</organism>
<dbReference type="NCBIfam" id="TIGR03370">
    <property type="entry name" value="VPLPA-CTERM"/>
    <property type="match status" value="1"/>
</dbReference>
<dbReference type="Proteomes" id="UP000231259">
    <property type="component" value="Unassembled WGS sequence"/>
</dbReference>
<feature type="signal peptide" evidence="2">
    <location>
        <begin position="1"/>
        <end position="25"/>
    </location>
</feature>
<dbReference type="AlphaFoldDB" id="A0A2G8RCY1"/>
<keyword evidence="1" id="KW-0472">Membrane</keyword>
<proteinExistence type="predicted"/>
<name>A0A2G8RCY1_9RHOB</name>
<accession>A0A2G8RCY1</accession>